<feature type="transmembrane region" description="Helical" evidence="7">
    <location>
        <begin position="138"/>
        <end position="160"/>
    </location>
</feature>
<dbReference type="STRING" id="400668.Mmwyl1_2764"/>
<evidence type="ECO:0000256" key="7">
    <source>
        <dbReference type="RuleBase" id="RU363032"/>
    </source>
</evidence>
<dbReference type="InterPro" id="IPR035906">
    <property type="entry name" value="MetI-like_sf"/>
</dbReference>
<dbReference type="KEGG" id="mmw:Mmwyl1_2764"/>
<accession>A6VYZ8</accession>
<feature type="transmembrane region" description="Helical" evidence="7">
    <location>
        <begin position="106"/>
        <end position="126"/>
    </location>
</feature>
<evidence type="ECO:0000256" key="4">
    <source>
        <dbReference type="ARBA" id="ARBA00022692"/>
    </source>
</evidence>
<dbReference type="EMBL" id="CP000749">
    <property type="protein sequence ID" value="ABR71677.1"/>
    <property type="molecule type" value="Genomic_DNA"/>
</dbReference>
<evidence type="ECO:0000256" key="2">
    <source>
        <dbReference type="ARBA" id="ARBA00022448"/>
    </source>
</evidence>
<keyword evidence="6 7" id="KW-0472">Membrane</keyword>
<dbReference type="Pfam" id="PF00528">
    <property type="entry name" value="BPD_transp_1"/>
    <property type="match status" value="1"/>
</dbReference>
<gene>
    <name evidence="9" type="ordered locus">Mmwyl1_2764</name>
</gene>
<dbReference type="CDD" id="cd06261">
    <property type="entry name" value="TM_PBP2"/>
    <property type="match status" value="1"/>
</dbReference>
<feature type="domain" description="ABC transmembrane type-1" evidence="8">
    <location>
        <begin position="69"/>
        <end position="260"/>
    </location>
</feature>
<feature type="transmembrane region" description="Helical" evidence="7">
    <location>
        <begin position="73"/>
        <end position="94"/>
    </location>
</feature>
<name>A6VYZ8_MARMS</name>
<keyword evidence="5 7" id="KW-1133">Transmembrane helix</keyword>
<evidence type="ECO:0000259" key="8">
    <source>
        <dbReference type="PROSITE" id="PS50928"/>
    </source>
</evidence>
<dbReference type="InterPro" id="IPR000515">
    <property type="entry name" value="MetI-like"/>
</dbReference>
<dbReference type="GO" id="GO:0055085">
    <property type="term" value="P:transmembrane transport"/>
    <property type="evidence" value="ECO:0007669"/>
    <property type="project" value="InterPro"/>
</dbReference>
<feature type="transmembrane region" description="Helical" evidence="7">
    <location>
        <begin position="181"/>
        <end position="206"/>
    </location>
</feature>
<keyword evidence="3" id="KW-1003">Cell membrane</keyword>
<dbReference type="Gene3D" id="1.10.3720.10">
    <property type="entry name" value="MetI-like"/>
    <property type="match status" value="1"/>
</dbReference>
<evidence type="ECO:0000256" key="3">
    <source>
        <dbReference type="ARBA" id="ARBA00022475"/>
    </source>
</evidence>
<dbReference type="AlphaFoldDB" id="A6VYZ8"/>
<dbReference type="OrthoDB" id="9804629at2"/>
<evidence type="ECO:0000256" key="5">
    <source>
        <dbReference type="ARBA" id="ARBA00022989"/>
    </source>
</evidence>
<evidence type="ECO:0000313" key="9">
    <source>
        <dbReference type="EMBL" id="ABR71677.1"/>
    </source>
</evidence>
<feature type="transmembrane region" description="Helical" evidence="7">
    <location>
        <begin position="242"/>
        <end position="260"/>
    </location>
</feature>
<feature type="transmembrane region" description="Helical" evidence="7">
    <location>
        <begin position="12"/>
        <end position="34"/>
    </location>
</feature>
<evidence type="ECO:0000256" key="1">
    <source>
        <dbReference type="ARBA" id="ARBA00004651"/>
    </source>
</evidence>
<evidence type="ECO:0000256" key="6">
    <source>
        <dbReference type="ARBA" id="ARBA00023136"/>
    </source>
</evidence>
<sequence>MLAMRRISWGKYIFLILVAGFVLVPMFATVLGGFKSLGELRTNPFGLPDVWEFEYYAQVFADGSIWQLMKNSLIIAFFSVLLTIIIGTMTAFTFSHIKFAGYKYIYNYFLIGMMFPAAAAILPLFLKIRDLGLLDSLSGVVIPQVAFGLGFSILLFRTFFEQLPAELFDAARVDGCSYIKFYWHVILPLSTPILATVGVFVLVASWNNYLLPLLVLNTEQQYPWTLGIMQYRGEYGIEWNRILAYVTVTISPAIVFFLFAQKYIVEGLTGGAVKG</sequence>
<keyword evidence="2 7" id="KW-0813">Transport</keyword>
<comment type="similarity">
    <text evidence="7">Belongs to the binding-protein-dependent transport system permease family.</text>
</comment>
<keyword evidence="4 7" id="KW-0812">Transmembrane</keyword>
<dbReference type="SUPFAM" id="SSF161098">
    <property type="entry name" value="MetI-like"/>
    <property type="match status" value="1"/>
</dbReference>
<dbReference type="GO" id="GO:0005886">
    <property type="term" value="C:plasma membrane"/>
    <property type="evidence" value="ECO:0007669"/>
    <property type="project" value="UniProtKB-SubCell"/>
</dbReference>
<comment type="subcellular location">
    <subcellularLocation>
        <location evidence="1 7">Cell membrane</location>
        <topology evidence="1 7">Multi-pass membrane protein</topology>
    </subcellularLocation>
</comment>
<protein>
    <submittedName>
        <fullName evidence="9">Binding-protein-dependent transport systems inner membrane component</fullName>
    </submittedName>
</protein>
<dbReference type="eggNOG" id="COG0395">
    <property type="taxonomic scope" value="Bacteria"/>
</dbReference>
<dbReference type="PROSITE" id="PS50928">
    <property type="entry name" value="ABC_TM1"/>
    <property type="match status" value="1"/>
</dbReference>
<dbReference type="PANTHER" id="PTHR43744:SF12">
    <property type="entry name" value="ABC TRANSPORTER PERMEASE PROTEIN MG189-RELATED"/>
    <property type="match status" value="1"/>
</dbReference>
<organism evidence="9">
    <name type="scientific">Marinomonas sp. (strain MWYL1)</name>
    <dbReference type="NCBI Taxonomy" id="400668"/>
    <lineage>
        <taxon>Bacteria</taxon>
        <taxon>Pseudomonadati</taxon>
        <taxon>Pseudomonadota</taxon>
        <taxon>Gammaproteobacteria</taxon>
        <taxon>Oceanospirillales</taxon>
        <taxon>Oceanospirillaceae</taxon>
        <taxon>Marinomonas</taxon>
    </lineage>
</organism>
<dbReference type="PANTHER" id="PTHR43744">
    <property type="entry name" value="ABC TRANSPORTER PERMEASE PROTEIN MG189-RELATED-RELATED"/>
    <property type="match status" value="1"/>
</dbReference>
<reference evidence="9" key="1">
    <citation type="submission" date="2007-06" db="EMBL/GenBank/DDBJ databases">
        <title>Complete sequence of Marinomonas sp. MWYL1.</title>
        <authorList>
            <consortium name="US DOE Joint Genome Institute"/>
            <person name="Copeland A."/>
            <person name="Lucas S."/>
            <person name="Lapidus A."/>
            <person name="Barry K."/>
            <person name="Glavina del Rio T."/>
            <person name="Dalin E."/>
            <person name="Tice H."/>
            <person name="Pitluck S."/>
            <person name="Kiss H."/>
            <person name="Brettin T."/>
            <person name="Bruce D."/>
            <person name="Detter J.C."/>
            <person name="Han C."/>
            <person name="Schmutz J."/>
            <person name="Larimer F."/>
            <person name="Land M."/>
            <person name="Hauser L."/>
            <person name="Kyrpides N."/>
            <person name="Kim E."/>
            <person name="Johnston A.W.B."/>
            <person name="Todd J.D."/>
            <person name="Rogers R."/>
            <person name="Wexler M."/>
            <person name="Bond P.L."/>
            <person name="Li Y."/>
            <person name="Richardson P."/>
        </authorList>
    </citation>
    <scope>NUCLEOTIDE SEQUENCE [LARGE SCALE GENOMIC DNA]</scope>
    <source>
        <strain evidence="9">MWYL1</strain>
    </source>
</reference>
<proteinExistence type="inferred from homology"/>
<dbReference type="HOGENOM" id="CLU_016047_1_2_6"/>